<dbReference type="EMBL" id="AP024086">
    <property type="protein sequence ID" value="BCL59933.1"/>
    <property type="molecule type" value="Genomic_DNA"/>
</dbReference>
<evidence type="ECO:0000313" key="3">
    <source>
        <dbReference type="Proteomes" id="UP000826725"/>
    </source>
</evidence>
<dbReference type="Pfam" id="PF05036">
    <property type="entry name" value="SPOR"/>
    <property type="match status" value="2"/>
</dbReference>
<evidence type="ECO:0000259" key="1">
    <source>
        <dbReference type="PROSITE" id="PS51724"/>
    </source>
</evidence>
<dbReference type="PANTHER" id="PTHR38687:SF1">
    <property type="entry name" value="CELL DIVISION PROTEIN DEDD"/>
    <property type="match status" value="1"/>
</dbReference>
<dbReference type="Proteomes" id="UP000826725">
    <property type="component" value="Chromosome"/>
</dbReference>
<reference evidence="2" key="1">
    <citation type="submission" date="2020-09" db="EMBL/GenBank/DDBJ databases">
        <title>Desulfogranum mesoprofundum gen. nov., sp. nov., a novel mesophilic, sulfate-reducing chemolithoautotroph isolated from a deep-sea hydrothermal vent chimney in the Suiyo Seamount.</title>
        <authorList>
            <person name="Hashimoto Y."/>
            <person name="Nakagawa S."/>
        </authorList>
    </citation>
    <scope>NUCLEOTIDE SEQUENCE</scope>
    <source>
        <strain evidence="2">KT2</strain>
    </source>
</reference>
<dbReference type="InterPro" id="IPR007730">
    <property type="entry name" value="SPOR-like_dom"/>
</dbReference>
<dbReference type="KEGG" id="dbk:DGMP_06260"/>
<accession>A0A8D5FJC9</accession>
<dbReference type="AlphaFoldDB" id="A0A8D5FJC9"/>
<dbReference type="RefSeq" id="WP_228856110.1">
    <property type="nucleotide sequence ID" value="NZ_AP024086.1"/>
</dbReference>
<dbReference type="GO" id="GO:0032506">
    <property type="term" value="P:cytokinetic process"/>
    <property type="evidence" value="ECO:0007669"/>
    <property type="project" value="TreeGrafter"/>
</dbReference>
<proteinExistence type="predicted"/>
<organism evidence="2 3">
    <name type="scientific">Desulfomarina profundi</name>
    <dbReference type="NCBI Taxonomy" id="2772557"/>
    <lineage>
        <taxon>Bacteria</taxon>
        <taxon>Pseudomonadati</taxon>
        <taxon>Thermodesulfobacteriota</taxon>
        <taxon>Desulfobulbia</taxon>
        <taxon>Desulfobulbales</taxon>
        <taxon>Desulfobulbaceae</taxon>
        <taxon>Desulfomarina</taxon>
    </lineage>
</organism>
<feature type="domain" description="SPOR" evidence="1">
    <location>
        <begin position="91"/>
        <end position="171"/>
    </location>
</feature>
<dbReference type="PROSITE" id="PS51724">
    <property type="entry name" value="SPOR"/>
    <property type="match status" value="1"/>
</dbReference>
<sequence>MSSFSSLFFLVLFLLSFPVQALSGNLTLIEKRLKELDQLNKEAVTASGQLPENGSVEIKATVLPGGIKARKALPGVKTTRFNFGKKVILNLEQKQPYTVQISSSQVKSQCYRVASMLRRAGYPAFTSEVDFKDKGIWHRIFIGSFATRAEAEVIKNSLEEDEISDGFIRELPYAVQIDSAFSNMEDIRQIKTKVTSLNYLPYTSYILDKNKNRKIRLLLGAFKTRADAASLLAGLRRNGLQARVVNR</sequence>
<dbReference type="GO" id="GO:0032153">
    <property type="term" value="C:cell division site"/>
    <property type="evidence" value="ECO:0007669"/>
    <property type="project" value="TreeGrafter"/>
</dbReference>
<dbReference type="PANTHER" id="PTHR38687">
    <property type="entry name" value="CELL DIVISION PROTEIN DEDD-RELATED"/>
    <property type="match status" value="1"/>
</dbReference>
<dbReference type="GO" id="GO:0030428">
    <property type="term" value="C:cell septum"/>
    <property type="evidence" value="ECO:0007669"/>
    <property type="project" value="TreeGrafter"/>
</dbReference>
<name>A0A8D5FJC9_9BACT</name>
<keyword evidence="3" id="KW-1185">Reference proteome</keyword>
<dbReference type="GO" id="GO:0042834">
    <property type="term" value="F:peptidoglycan binding"/>
    <property type="evidence" value="ECO:0007669"/>
    <property type="project" value="InterPro"/>
</dbReference>
<protein>
    <recommendedName>
        <fullName evidence="1">SPOR domain-containing protein</fullName>
    </recommendedName>
</protein>
<gene>
    <name evidence="2" type="ORF">DGMP_06260</name>
</gene>
<evidence type="ECO:0000313" key="2">
    <source>
        <dbReference type="EMBL" id="BCL59933.1"/>
    </source>
</evidence>
<dbReference type="InterPro" id="IPR052521">
    <property type="entry name" value="Cell_div_SPOR-domain"/>
</dbReference>